<dbReference type="PRINTS" id="PR00081">
    <property type="entry name" value="GDHRDH"/>
</dbReference>
<dbReference type="Gene3D" id="3.40.50.720">
    <property type="entry name" value="NAD(P)-binding Rossmann-like Domain"/>
    <property type="match status" value="1"/>
</dbReference>
<proteinExistence type="inferred from homology"/>
<keyword evidence="4" id="KW-1185">Reference proteome</keyword>
<dbReference type="CDD" id="cd05355">
    <property type="entry name" value="SDR_c1"/>
    <property type="match status" value="1"/>
</dbReference>
<dbReference type="PRINTS" id="PR00080">
    <property type="entry name" value="SDRFAMILY"/>
</dbReference>
<dbReference type="InterPro" id="IPR036291">
    <property type="entry name" value="NAD(P)-bd_dom_sf"/>
</dbReference>
<dbReference type="EMBL" id="JBHMDO010000022">
    <property type="protein sequence ID" value="MFB9326770.1"/>
    <property type="molecule type" value="Genomic_DNA"/>
</dbReference>
<sequence>MYNKHFHQYPVYPYYATESQTTEQPLAFPPQHQNKQPGLEYLMNPRPIVENPSYKGSGKLLGKTAIISGGDSGIGRATAIAFAKEGARVVIVYLDEHRDAEETRTRIEQLGGRCVLLATDLRLKANNYAAVYTALRTFGCLDIVVNNLGVQYPQESILDISEEQLSHTFQTNFFSLFFMTQAALPHLKDGASIINTASITAYAGEKTLIDYSATKGAIVSFTRSMALNLADKGIRVNAVAPGPIWTPLIPSSFSAERVATFGTDTPMKRAGQPFELAPAYVYLASEDSRYVSGETMHVNGGGFVSG</sequence>
<keyword evidence="2" id="KW-0560">Oxidoreductase</keyword>
<dbReference type="PANTHER" id="PTHR48107:SF16">
    <property type="entry name" value="NADPH-DEPENDENT ALDEHYDE REDUCTASE 1, CHLOROPLASTIC"/>
    <property type="match status" value="1"/>
</dbReference>
<evidence type="ECO:0000313" key="4">
    <source>
        <dbReference type="Proteomes" id="UP001589747"/>
    </source>
</evidence>
<gene>
    <name evidence="3" type="ORF">ACFFSY_12665</name>
</gene>
<evidence type="ECO:0000256" key="2">
    <source>
        <dbReference type="ARBA" id="ARBA00023002"/>
    </source>
</evidence>
<comment type="caution">
    <text evidence="3">The sequence shown here is derived from an EMBL/GenBank/DDBJ whole genome shotgun (WGS) entry which is preliminary data.</text>
</comment>
<dbReference type="Pfam" id="PF13561">
    <property type="entry name" value="adh_short_C2"/>
    <property type="match status" value="1"/>
</dbReference>
<evidence type="ECO:0000256" key="1">
    <source>
        <dbReference type="ARBA" id="ARBA00006484"/>
    </source>
</evidence>
<dbReference type="InterPro" id="IPR002347">
    <property type="entry name" value="SDR_fam"/>
</dbReference>
<evidence type="ECO:0000313" key="3">
    <source>
        <dbReference type="EMBL" id="MFB9326770.1"/>
    </source>
</evidence>
<name>A0ABV5KNH3_9BACL</name>
<dbReference type="PROSITE" id="PS00061">
    <property type="entry name" value="ADH_SHORT"/>
    <property type="match status" value="1"/>
</dbReference>
<protein>
    <submittedName>
        <fullName evidence="3">SDR family oxidoreductase</fullName>
    </submittedName>
</protein>
<organism evidence="3 4">
    <name type="scientific">Paenibacillus aurantiacus</name>
    <dbReference type="NCBI Taxonomy" id="1936118"/>
    <lineage>
        <taxon>Bacteria</taxon>
        <taxon>Bacillati</taxon>
        <taxon>Bacillota</taxon>
        <taxon>Bacilli</taxon>
        <taxon>Bacillales</taxon>
        <taxon>Paenibacillaceae</taxon>
        <taxon>Paenibacillus</taxon>
    </lineage>
</organism>
<dbReference type="InterPro" id="IPR020904">
    <property type="entry name" value="Sc_DH/Rdtase_CS"/>
</dbReference>
<dbReference type="Proteomes" id="UP001589747">
    <property type="component" value="Unassembled WGS sequence"/>
</dbReference>
<comment type="similarity">
    <text evidence="1">Belongs to the short-chain dehydrogenases/reductases (SDR) family.</text>
</comment>
<dbReference type="NCBIfam" id="NF005214">
    <property type="entry name" value="PRK06701.1"/>
    <property type="match status" value="1"/>
</dbReference>
<reference evidence="3 4" key="1">
    <citation type="submission" date="2024-09" db="EMBL/GenBank/DDBJ databases">
        <authorList>
            <person name="Sun Q."/>
            <person name="Mori K."/>
        </authorList>
    </citation>
    <scope>NUCLEOTIDE SEQUENCE [LARGE SCALE GENOMIC DNA]</scope>
    <source>
        <strain evidence="3 4">TISTR 2452</strain>
    </source>
</reference>
<dbReference type="SUPFAM" id="SSF51735">
    <property type="entry name" value="NAD(P)-binding Rossmann-fold domains"/>
    <property type="match status" value="1"/>
</dbReference>
<dbReference type="PANTHER" id="PTHR48107">
    <property type="entry name" value="NADPH-DEPENDENT ALDEHYDE REDUCTASE-LIKE PROTEIN, CHLOROPLASTIC-RELATED"/>
    <property type="match status" value="1"/>
</dbReference>
<dbReference type="RefSeq" id="WP_377494371.1">
    <property type="nucleotide sequence ID" value="NZ_JBHMDO010000022.1"/>
</dbReference>
<accession>A0ABV5KNH3</accession>